<dbReference type="SMART" id="SM00858">
    <property type="entry name" value="SAF"/>
    <property type="match status" value="1"/>
</dbReference>
<sequence>MMKVKGKRSAISAGLVITAFLAAAIVYALLLYSEKKAMATEVKLKVCVAKCEVPAGTDINDVTATQYFELRDIYVSAVPENALISVGGAAGKTATCSISKGTVVTDGMFRESDLGSKWMEEPVLLGFKVDDIYQVAGGILRSGDMVHIYIIDDEGEAVLRWENVCIEDSFDSAGEILQQTQTGRATRFNIFFEKKDVEEFYTRLDSGAIRIVKL</sequence>
<dbReference type="EMBL" id="KF540233">
    <property type="protein sequence ID" value="AIF26456.1"/>
    <property type="molecule type" value="Genomic_DNA"/>
</dbReference>
<feature type="domain" description="SAF" evidence="1">
    <location>
        <begin position="44"/>
        <end position="110"/>
    </location>
</feature>
<evidence type="ECO:0000313" key="2">
    <source>
        <dbReference type="EMBL" id="AIF26456.1"/>
    </source>
</evidence>
<accession>A0A0H3U7L1</accession>
<dbReference type="AlphaFoldDB" id="A0A0H3U7L1"/>
<protein>
    <recommendedName>
        <fullName evidence="1">SAF domain-containing protein</fullName>
    </recommendedName>
</protein>
<proteinExistence type="predicted"/>
<name>A0A0H3U7L1_9BACT</name>
<reference evidence="2" key="1">
    <citation type="submission" date="2013-08" db="EMBL/GenBank/DDBJ databases">
        <title>Comparison of modified E. coli strains.</title>
        <authorList>
            <person name="Juergensen J."/>
            <person name="Bonge A."/>
            <person name="Streit W.R."/>
        </authorList>
    </citation>
    <scope>NUCLEOTIDE SEQUENCE</scope>
</reference>
<dbReference type="CDD" id="cd11614">
    <property type="entry name" value="SAF_CpaB_FlgA_like"/>
    <property type="match status" value="1"/>
</dbReference>
<evidence type="ECO:0000259" key="1">
    <source>
        <dbReference type="SMART" id="SM00858"/>
    </source>
</evidence>
<dbReference type="InterPro" id="IPR013974">
    <property type="entry name" value="SAF"/>
</dbReference>
<organism evidence="2">
    <name type="scientific">uncultured bacterium fosmid pJB23D10</name>
    <dbReference type="NCBI Taxonomy" id="1478061"/>
    <lineage>
        <taxon>Bacteria</taxon>
        <taxon>environmental samples</taxon>
    </lineage>
</organism>